<feature type="transmembrane region" description="Helical" evidence="1">
    <location>
        <begin position="303"/>
        <end position="326"/>
    </location>
</feature>
<dbReference type="PANTHER" id="PTHR37312">
    <property type="entry name" value="MEMBRANE-BOUND ACYLTRANSFERASE YKRP-RELATED"/>
    <property type="match status" value="1"/>
</dbReference>
<feature type="transmembrane region" description="Helical" evidence="1">
    <location>
        <begin position="197"/>
        <end position="218"/>
    </location>
</feature>
<feature type="transmembrane region" description="Helical" evidence="1">
    <location>
        <begin position="138"/>
        <end position="161"/>
    </location>
</feature>
<feature type="transmembrane region" description="Helical" evidence="1">
    <location>
        <begin position="45"/>
        <end position="65"/>
    </location>
</feature>
<dbReference type="Pfam" id="PF01757">
    <property type="entry name" value="Acyl_transf_3"/>
    <property type="match status" value="1"/>
</dbReference>
<dbReference type="EMBL" id="JADCJZ010000001">
    <property type="protein sequence ID" value="MBE5023727.1"/>
    <property type="molecule type" value="Genomic_DNA"/>
</dbReference>
<dbReference type="GO" id="GO:0016746">
    <property type="term" value="F:acyltransferase activity"/>
    <property type="evidence" value="ECO:0007669"/>
    <property type="project" value="UniProtKB-KW"/>
</dbReference>
<proteinExistence type="predicted"/>
<evidence type="ECO:0000259" key="2">
    <source>
        <dbReference type="Pfam" id="PF01757"/>
    </source>
</evidence>
<sequence>MQQRDQAGAGRIALFDNIKGLLIILVVVGHVAHPVHNENPAISCLFDVIYLFHMPLFVFVSGLFAKHAKNERGGVNPNRIISFALLAALFQLALLLINEVDVTLESFLQFTSAPWYLLAMAYWYAAAPLLARLGWRRGMVLALALSYASGFVDLSDGLLAISRALAFLPWFAAGLYCPVESVVALKESRSRAVRATLAVAVVVSAAVVLARVLDAHAYDWFFQMVYGDNPYRALPLDLLGKTVSDVLALVLSAAVLRLVPSRPTRLATLGRRTLGIYVGHRLVRAWLTFRTPLYEQPVLLDPLWGTLMILALSAAVTVVCAAPVLTDALNRILRHRWLPEAGRERG</sequence>
<feature type="transmembrane region" description="Helical" evidence="1">
    <location>
        <begin position="167"/>
        <end position="185"/>
    </location>
</feature>
<keyword evidence="3" id="KW-0808">Transferase</keyword>
<dbReference type="Proteomes" id="UP001194273">
    <property type="component" value="Unassembled WGS sequence"/>
</dbReference>
<evidence type="ECO:0000256" key="1">
    <source>
        <dbReference type="SAM" id="Phobius"/>
    </source>
</evidence>
<keyword evidence="1" id="KW-0472">Membrane</keyword>
<protein>
    <submittedName>
        <fullName evidence="3">Acyltransferase family protein</fullName>
    </submittedName>
</protein>
<feature type="transmembrane region" description="Helical" evidence="1">
    <location>
        <begin position="113"/>
        <end position="131"/>
    </location>
</feature>
<accession>A0ABR9QRR6</accession>
<dbReference type="PANTHER" id="PTHR37312:SF1">
    <property type="entry name" value="MEMBRANE-BOUND ACYLTRANSFERASE YKRP-RELATED"/>
    <property type="match status" value="1"/>
</dbReference>
<evidence type="ECO:0000313" key="4">
    <source>
        <dbReference type="Proteomes" id="UP001194273"/>
    </source>
</evidence>
<feature type="transmembrane region" description="Helical" evidence="1">
    <location>
        <begin position="77"/>
        <end position="97"/>
    </location>
</feature>
<keyword evidence="1" id="KW-1133">Transmembrane helix</keyword>
<evidence type="ECO:0000313" key="3">
    <source>
        <dbReference type="EMBL" id="MBE5023727.1"/>
    </source>
</evidence>
<dbReference type="RefSeq" id="WP_193529146.1">
    <property type="nucleotide sequence ID" value="NZ_JADCJZ010000001.1"/>
</dbReference>
<name>A0ABR9QRR6_9ACTN</name>
<keyword evidence="1" id="KW-0812">Transmembrane</keyword>
<feature type="transmembrane region" description="Helical" evidence="1">
    <location>
        <begin position="12"/>
        <end position="33"/>
    </location>
</feature>
<comment type="caution">
    <text evidence="3">The sequence shown here is derived from an EMBL/GenBank/DDBJ whole genome shotgun (WGS) entry which is preliminary data.</text>
</comment>
<feature type="domain" description="Acyltransferase 3" evidence="2">
    <location>
        <begin position="15"/>
        <end position="320"/>
    </location>
</feature>
<organism evidence="3 4">
    <name type="scientific">Thermophilibacter gallinarum</name>
    <dbReference type="NCBI Taxonomy" id="2779357"/>
    <lineage>
        <taxon>Bacteria</taxon>
        <taxon>Bacillati</taxon>
        <taxon>Actinomycetota</taxon>
        <taxon>Coriobacteriia</taxon>
        <taxon>Coriobacteriales</taxon>
        <taxon>Atopobiaceae</taxon>
        <taxon>Thermophilibacter</taxon>
    </lineage>
</organism>
<keyword evidence="4" id="KW-1185">Reference proteome</keyword>
<keyword evidence="3" id="KW-0012">Acyltransferase</keyword>
<dbReference type="InterPro" id="IPR052734">
    <property type="entry name" value="Nod_factor_acetyltransferase"/>
</dbReference>
<reference evidence="3 4" key="1">
    <citation type="submission" date="2020-10" db="EMBL/GenBank/DDBJ databases">
        <title>ChiBAC.</title>
        <authorList>
            <person name="Zenner C."/>
            <person name="Hitch T.C.A."/>
            <person name="Clavel T."/>
        </authorList>
    </citation>
    <scope>NUCLEOTIDE SEQUENCE [LARGE SCALE GENOMIC DNA]</scope>
    <source>
        <strain evidence="3 4">DSM 107455</strain>
    </source>
</reference>
<gene>
    <name evidence="3" type="ORF">INF26_02515</name>
</gene>
<dbReference type="InterPro" id="IPR002656">
    <property type="entry name" value="Acyl_transf_3_dom"/>
</dbReference>